<feature type="transmembrane region" description="Helical" evidence="6">
    <location>
        <begin position="349"/>
        <end position="367"/>
    </location>
</feature>
<keyword evidence="6" id="KW-0812">Transmembrane</keyword>
<comment type="subcellular location">
    <subcellularLocation>
        <location evidence="1">Membrane</location>
    </subcellularLocation>
</comment>
<dbReference type="PRINTS" id="PR00260">
    <property type="entry name" value="CHEMTRNSDUCR"/>
</dbReference>
<keyword evidence="10" id="KW-1185">Reference proteome</keyword>
<comment type="similarity">
    <text evidence="3">Belongs to the methyl-accepting chemotaxis (MCP) protein family.</text>
</comment>
<feature type="domain" description="HAMP" evidence="8">
    <location>
        <begin position="395"/>
        <end position="451"/>
    </location>
</feature>
<evidence type="ECO:0000256" key="5">
    <source>
        <dbReference type="SAM" id="Coils"/>
    </source>
</evidence>
<evidence type="ECO:0000313" key="9">
    <source>
        <dbReference type="EMBL" id="MZI93743.1"/>
    </source>
</evidence>
<comment type="caution">
    <text evidence="9">The sequence shown here is derived from an EMBL/GenBank/DDBJ whole genome shotgun (WGS) entry which is preliminary data.</text>
</comment>
<accession>A0A7X4RUQ2</accession>
<evidence type="ECO:0000256" key="2">
    <source>
        <dbReference type="ARBA" id="ARBA00023224"/>
    </source>
</evidence>
<dbReference type="InterPro" id="IPR004090">
    <property type="entry name" value="Chemotax_Me-accpt_rcpt"/>
</dbReference>
<dbReference type="AlphaFoldDB" id="A0A7X4RUQ2"/>
<dbReference type="GO" id="GO:0007165">
    <property type="term" value="P:signal transduction"/>
    <property type="evidence" value="ECO:0007669"/>
    <property type="project" value="UniProtKB-KW"/>
</dbReference>
<reference evidence="9 10" key="1">
    <citation type="submission" date="2019-10" db="EMBL/GenBank/DDBJ databases">
        <title>Vibrio sp. nov. isolated from a shrimp pond.</title>
        <authorList>
            <person name="Gomez-Gil B."/>
            <person name="Enciso-Ibarra J."/>
            <person name="Enciso-Ibarra K."/>
            <person name="Bolan-Mejia C."/>
        </authorList>
    </citation>
    <scope>NUCLEOTIDE SEQUENCE [LARGE SCALE GENOMIC DNA]</scope>
    <source>
        <strain evidence="9 10">CAIM 722</strain>
    </source>
</reference>
<dbReference type="EMBL" id="WEKT01000017">
    <property type="protein sequence ID" value="MZI93743.1"/>
    <property type="molecule type" value="Genomic_DNA"/>
</dbReference>
<evidence type="ECO:0000256" key="1">
    <source>
        <dbReference type="ARBA" id="ARBA00004370"/>
    </source>
</evidence>
<dbReference type="PANTHER" id="PTHR32089">
    <property type="entry name" value="METHYL-ACCEPTING CHEMOTAXIS PROTEIN MCPB"/>
    <property type="match status" value="1"/>
</dbReference>
<evidence type="ECO:0000259" key="7">
    <source>
        <dbReference type="PROSITE" id="PS50111"/>
    </source>
</evidence>
<feature type="transmembrane region" description="Helical" evidence="6">
    <location>
        <begin position="374"/>
        <end position="391"/>
    </location>
</feature>
<dbReference type="RefSeq" id="WP_161155499.1">
    <property type="nucleotide sequence ID" value="NZ_WEKT01000017.1"/>
</dbReference>
<gene>
    <name evidence="9" type="ORF">F9817_11120</name>
</gene>
<feature type="coiled-coil region" evidence="5">
    <location>
        <begin position="503"/>
        <end position="530"/>
    </location>
</feature>
<evidence type="ECO:0000313" key="10">
    <source>
        <dbReference type="Proteomes" id="UP000462621"/>
    </source>
</evidence>
<dbReference type="GO" id="GO:0016020">
    <property type="term" value="C:membrane"/>
    <property type="evidence" value="ECO:0007669"/>
    <property type="project" value="UniProtKB-SubCell"/>
</dbReference>
<evidence type="ECO:0000256" key="4">
    <source>
        <dbReference type="PROSITE-ProRule" id="PRU00284"/>
    </source>
</evidence>
<sequence length="721" mass="80693">MQLSKQEQHWLRWWGATGKFAMYKACLFNHHRIPVIEKTFESIAETRVRLLTDWAQNLWSFLEDASLYLDSKHESEFHQALSQLLARSPDLSELMIVDKSGLVLSSTHTQHQGLHLKEKTALQRGLTNPFLHGPYCDPWTLDAGPSSSTFHDEVTLMFYQPLSMTNGDRHSSNEDRHSNSGACYCLCARVPNDVLGDLIQREAGHIYSESGDNYLFMVDSVFNPQIKPGVALSRSRFEDNRFSHGENLKEGVHTQWGTVKVAQHTEFEIVFNDPATGQLHPGVRETIKNGSNLYVEYPGYSDYRHIPVIGKGVTFTMPGSLDRWGMMCESDLEEVYRHRSLAQTLTQKFSLSIVLAMFFPNLINYIWPMAEWQLIALDVVVALPTIIWFYLSTAGVMANQLQNMSGVMQMLAEGDGNLKQRLDVKHIREDETGDLARWTNSFIDSLENVISDLVTSSKEVNKVSQSMFRRSQQLLESSDVTATSITDMLKLVGQQSEEIVHANDTATEMNELMRATVESAEQDFKQASESAQAIKDIVQISAQKVEEVNSEMEKIGGIVELISEITAQTNLLALNAAIEAARAGEHGRGFAVVADEVRNLASKTNDAATNIGNLMEVLSEQSAQAVEAMHQGITNVETNTTVIDENKQGDALQQSVSGLFGLIQEIARNTEEHRQTADEAQHTVLQLQEASLQLSRRTTLMHNALARLDQLTGRFDISKAS</sequence>
<dbReference type="SUPFAM" id="SSF58104">
    <property type="entry name" value="Methyl-accepting chemotaxis protein (MCP) signaling domain"/>
    <property type="match status" value="1"/>
</dbReference>
<dbReference type="PROSITE" id="PS50111">
    <property type="entry name" value="CHEMOTAXIS_TRANSDUC_2"/>
    <property type="match status" value="1"/>
</dbReference>
<dbReference type="PROSITE" id="PS50885">
    <property type="entry name" value="HAMP"/>
    <property type="match status" value="1"/>
</dbReference>
<keyword evidence="5" id="KW-0175">Coiled coil</keyword>
<dbReference type="GO" id="GO:0004888">
    <property type="term" value="F:transmembrane signaling receptor activity"/>
    <property type="evidence" value="ECO:0007669"/>
    <property type="project" value="InterPro"/>
</dbReference>
<keyword evidence="6" id="KW-0472">Membrane</keyword>
<dbReference type="CDD" id="cd06225">
    <property type="entry name" value="HAMP"/>
    <property type="match status" value="1"/>
</dbReference>
<evidence type="ECO:0000259" key="8">
    <source>
        <dbReference type="PROSITE" id="PS50885"/>
    </source>
</evidence>
<protein>
    <submittedName>
        <fullName evidence="9">Methyl-accepting chemotaxis protein</fullName>
    </submittedName>
</protein>
<proteinExistence type="inferred from homology"/>
<dbReference type="InterPro" id="IPR003660">
    <property type="entry name" value="HAMP_dom"/>
</dbReference>
<feature type="domain" description="Methyl-accepting transducer" evidence="7">
    <location>
        <begin position="456"/>
        <end position="688"/>
    </location>
</feature>
<organism evidence="9 10">
    <name type="scientific">Vibrio eleionomae</name>
    <dbReference type="NCBI Taxonomy" id="2653505"/>
    <lineage>
        <taxon>Bacteria</taxon>
        <taxon>Pseudomonadati</taxon>
        <taxon>Pseudomonadota</taxon>
        <taxon>Gammaproteobacteria</taxon>
        <taxon>Vibrionales</taxon>
        <taxon>Vibrionaceae</taxon>
        <taxon>Vibrio</taxon>
    </lineage>
</organism>
<dbReference type="Proteomes" id="UP000462621">
    <property type="component" value="Unassembled WGS sequence"/>
</dbReference>
<dbReference type="CDD" id="cd11386">
    <property type="entry name" value="MCP_signal"/>
    <property type="match status" value="1"/>
</dbReference>
<dbReference type="InterPro" id="IPR004089">
    <property type="entry name" value="MCPsignal_dom"/>
</dbReference>
<dbReference type="GO" id="GO:0006935">
    <property type="term" value="P:chemotaxis"/>
    <property type="evidence" value="ECO:0007669"/>
    <property type="project" value="InterPro"/>
</dbReference>
<dbReference type="Pfam" id="PF00015">
    <property type="entry name" value="MCPsignal"/>
    <property type="match status" value="1"/>
</dbReference>
<evidence type="ECO:0000256" key="6">
    <source>
        <dbReference type="SAM" id="Phobius"/>
    </source>
</evidence>
<evidence type="ECO:0000256" key="3">
    <source>
        <dbReference type="ARBA" id="ARBA00029447"/>
    </source>
</evidence>
<keyword evidence="2 4" id="KW-0807">Transducer</keyword>
<name>A0A7X4RUQ2_9VIBR</name>
<dbReference type="SMART" id="SM00283">
    <property type="entry name" value="MA"/>
    <property type="match status" value="1"/>
</dbReference>
<dbReference type="PANTHER" id="PTHR32089:SF112">
    <property type="entry name" value="LYSOZYME-LIKE PROTEIN-RELATED"/>
    <property type="match status" value="1"/>
</dbReference>
<keyword evidence="6" id="KW-1133">Transmembrane helix</keyword>
<dbReference type="Gene3D" id="1.10.287.950">
    <property type="entry name" value="Methyl-accepting chemotaxis protein"/>
    <property type="match status" value="1"/>
</dbReference>